<sequence length="354" mass="40590">MVNELYEAGPSKRPSLDNLSDEDNDVEMNEGVDSDDEGSIHFDEEEQGFFDSDDHEEDENCEIEQVEKRAGMTSEEYISIADIVANTEDNLERNSKVFKAALTNSSDRKIDYILQALKTEEDEDFDDVFASKEDFIDKALKVFEEATNGINNLKAEYILSLSPLTVMKSARSLSVYFEFLLIYCPQESLSGFSLEELKSLEAKERGVRIAELFRHFMNFLRYNYTLHKKSHKKEHLEPSTAHSYCFSLFVAFKIIGLIDYGLKRKDITGLDSVIHLRAAYRNIGRTDPYYKETITPVDLVEFFKVTPLRNLEEIQHCTIMLFMAETGIRIGSTIASNKKDNGHLGILLEDIKFE</sequence>
<proteinExistence type="predicted"/>
<evidence type="ECO:0000313" key="3">
    <source>
        <dbReference type="WBParaSite" id="ACRNAN_scaffold538.g32794.t1"/>
    </source>
</evidence>
<organism evidence="2 3">
    <name type="scientific">Acrobeloides nanus</name>
    <dbReference type="NCBI Taxonomy" id="290746"/>
    <lineage>
        <taxon>Eukaryota</taxon>
        <taxon>Metazoa</taxon>
        <taxon>Ecdysozoa</taxon>
        <taxon>Nematoda</taxon>
        <taxon>Chromadorea</taxon>
        <taxon>Rhabditida</taxon>
        <taxon>Tylenchina</taxon>
        <taxon>Cephalobomorpha</taxon>
        <taxon>Cephaloboidea</taxon>
        <taxon>Cephalobidae</taxon>
        <taxon>Acrobeloides</taxon>
    </lineage>
</organism>
<feature type="region of interest" description="Disordered" evidence="1">
    <location>
        <begin position="1"/>
        <end position="58"/>
    </location>
</feature>
<name>A0A914E4Q2_9BILA</name>
<accession>A0A914E4Q2</accession>
<dbReference type="AlphaFoldDB" id="A0A914E4Q2"/>
<dbReference type="WBParaSite" id="ACRNAN_scaffold538.g32794.t1">
    <property type="protein sequence ID" value="ACRNAN_scaffold538.g32794.t1"/>
    <property type="gene ID" value="ACRNAN_scaffold538.g32794"/>
</dbReference>
<evidence type="ECO:0000313" key="2">
    <source>
        <dbReference type="Proteomes" id="UP000887540"/>
    </source>
</evidence>
<evidence type="ECO:0000256" key="1">
    <source>
        <dbReference type="SAM" id="MobiDB-lite"/>
    </source>
</evidence>
<reference evidence="3" key="1">
    <citation type="submission" date="2022-11" db="UniProtKB">
        <authorList>
            <consortium name="WormBaseParasite"/>
        </authorList>
    </citation>
    <scope>IDENTIFICATION</scope>
</reference>
<feature type="compositionally biased region" description="Acidic residues" evidence="1">
    <location>
        <begin position="19"/>
        <end position="58"/>
    </location>
</feature>
<keyword evidence="2" id="KW-1185">Reference proteome</keyword>
<dbReference type="Proteomes" id="UP000887540">
    <property type="component" value="Unplaced"/>
</dbReference>
<protein>
    <submittedName>
        <fullName evidence="3">Uncharacterized protein</fullName>
    </submittedName>
</protein>